<sequence length="114" mass="13070">MSVLIGTYTVRLEMGFKRPLDDNKFHELPFKHSRQLGFNDKSMQFEESSQSTLATDYSHDILMALIRSILFPPRCESILAVERPGRESYIGRGVSFGFGILDEYIANEKVAFFL</sequence>
<protein>
    <submittedName>
        <fullName evidence="1">Uncharacterized protein</fullName>
    </submittedName>
</protein>
<dbReference type="AlphaFoldDB" id="A0A8S9LXZ7"/>
<organism evidence="1">
    <name type="scientific">Brassica cretica</name>
    <name type="common">Mustard</name>
    <dbReference type="NCBI Taxonomy" id="69181"/>
    <lineage>
        <taxon>Eukaryota</taxon>
        <taxon>Viridiplantae</taxon>
        <taxon>Streptophyta</taxon>
        <taxon>Embryophyta</taxon>
        <taxon>Tracheophyta</taxon>
        <taxon>Spermatophyta</taxon>
        <taxon>Magnoliopsida</taxon>
        <taxon>eudicotyledons</taxon>
        <taxon>Gunneridae</taxon>
        <taxon>Pentapetalae</taxon>
        <taxon>rosids</taxon>
        <taxon>malvids</taxon>
        <taxon>Brassicales</taxon>
        <taxon>Brassicaceae</taxon>
        <taxon>Brassiceae</taxon>
        <taxon>Brassica</taxon>
    </lineage>
</organism>
<reference evidence="1" key="1">
    <citation type="submission" date="2019-12" db="EMBL/GenBank/DDBJ databases">
        <title>Genome sequencing and annotation of Brassica cretica.</title>
        <authorList>
            <person name="Studholme D.J."/>
            <person name="Sarris P.F."/>
        </authorList>
    </citation>
    <scope>NUCLEOTIDE SEQUENCE</scope>
    <source>
        <strain evidence="1">PFS-102/07</strain>
        <tissue evidence="1">Leaf</tissue>
    </source>
</reference>
<gene>
    <name evidence="1" type="ORF">F2Q70_00012516</name>
</gene>
<accession>A0A8S9LXZ7</accession>
<dbReference type="EMBL" id="QGKY02000089">
    <property type="protein sequence ID" value="KAF2612810.1"/>
    <property type="molecule type" value="Genomic_DNA"/>
</dbReference>
<name>A0A8S9LXZ7_BRACR</name>
<proteinExistence type="predicted"/>
<evidence type="ECO:0000313" key="1">
    <source>
        <dbReference type="EMBL" id="KAF2612810.1"/>
    </source>
</evidence>
<comment type="caution">
    <text evidence="1">The sequence shown here is derived from an EMBL/GenBank/DDBJ whole genome shotgun (WGS) entry which is preliminary data.</text>
</comment>